<keyword evidence="1" id="KW-0812">Transmembrane</keyword>
<protein>
    <recommendedName>
        <fullName evidence="4">Major facilitator superfamily (MFS) profile domain-containing protein</fullName>
    </recommendedName>
</protein>
<dbReference type="EMBL" id="QEIN01000018">
    <property type="protein sequence ID" value="RCV61548.1"/>
    <property type="molecule type" value="Genomic_DNA"/>
</dbReference>
<dbReference type="AlphaFoldDB" id="A0A368TA99"/>
<proteinExistence type="predicted"/>
<sequence length="60" mass="6082">MLPMVLVLLGVGGAVSLAVGFSTDRAGSRWAIALGALALLVALAGVPVVLVDTWYRAVFG</sequence>
<organism evidence="2 3">
    <name type="scientific">Marinitenerispora sediminis</name>
    <dbReference type="NCBI Taxonomy" id="1931232"/>
    <lineage>
        <taxon>Bacteria</taxon>
        <taxon>Bacillati</taxon>
        <taxon>Actinomycetota</taxon>
        <taxon>Actinomycetes</taxon>
        <taxon>Streptosporangiales</taxon>
        <taxon>Nocardiopsidaceae</taxon>
        <taxon>Marinitenerispora</taxon>
    </lineage>
</organism>
<gene>
    <name evidence="2" type="ORF">DEF24_04015</name>
</gene>
<name>A0A368TA99_9ACTN</name>
<keyword evidence="1" id="KW-0472">Membrane</keyword>
<dbReference type="Proteomes" id="UP000253318">
    <property type="component" value="Unassembled WGS sequence"/>
</dbReference>
<feature type="transmembrane region" description="Helical" evidence="1">
    <location>
        <begin position="30"/>
        <end position="51"/>
    </location>
</feature>
<keyword evidence="1" id="KW-1133">Transmembrane helix</keyword>
<accession>A0A368TA99</accession>
<evidence type="ECO:0000256" key="1">
    <source>
        <dbReference type="SAM" id="Phobius"/>
    </source>
</evidence>
<keyword evidence="3" id="KW-1185">Reference proteome</keyword>
<evidence type="ECO:0000313" key="2">
    <source>
        <dbReference type="EMBL" id="RCV61548.1"/>
    </source>
</evidence>
<evidence type="ECO:0008006" key="4">
    <source>
        <dbReference type="Google" id="ProtNLM"/>
    </source>
</evidence>
<evidence type="ECO:0000313" key="3">
    <source>
        <dbReference type="Proteomes" id="UP000253318"/>
    </source>
</evidence>
<reference evidence="2 3" key="1">
    <citation type="submission" date="2018-04" db="EMBL/GenBank/DDBJ databases">
        <title>Novel actinobacteria from marine sediment.</title>
        <authorList>
            <person name="Ng Z.Y."/>
            <person name="Tan G.Y.A."/>
        </authorList>
    </citation>
    <scope>NUCLEOTIDE SEQUENCE [LARGE SCALE GENOMIC DNA]</scope>
    <source>
        <strain evidence="2 3">TPS81</strain>
    </source>
</reference>
<comment type="caution">
    <text evidence="2">The sequence shown here is derived from an EMBL/GenBank/DDBJ whole genome shotgun (WGS) entry which is preliminary data.</text>
</comment>